<dbReference type="OrthoDB" id="9800141at2"/>
<dbReference type="EMBL" id="CP017641">
    <property type="protein sequence ID" value="APZ90668.1"/>
    <property type="molecule type" value="Genomic_DNA"/>
</dbReference>
<dbReference type="InterPro" id="IPR039447">
    <property type="entry name" value="UreH-like_TM_dom"/>
</dbReference>
<feature type="transmembrane region" description="Helical" evidence="1">
    <location>
        <begin position="12"/>
        <end position="36"/>
    </location>
</feature>
<protein>
    <recommendedName>
        <fullName evidence="2">Urease accessory protein UreH-like transmembrane domain-containing protein</fullName>
    </recommendedName>
</protein>
<dbReference type="PANTHER" id="PTHR42208">
    <property type="entry name" value="HEAVY METAL TRANSPORTER-RELATED"/>
    <property type="match status" value="1"/>
</dbReference>
<dbReference type="PANTHER" id="PTHR42208:SF1">
    <property type="entry name" value="HEAVY METAL TRANSPORTER"/>
    <property type="match status" value="1"/>
</dbReference>
<evidence type="ECO:0000313" key="3">
    <source>
        <dbReference type="EMBL" id="APZ90668.1"/>
    </source>
</evidence>
<dbReference type="Proteomes" id="UP000187735">
    <property type="component" value="Chromosome"/>
</dbReference>
<feature type="transmembrane region" description="Helical" evidence="1">
    <location>
        <begin position="139"/>
        <end position="160"/>
    </location>
</feature>
<keyword evidence="1" id="KW-0812">Transmembrane</keyword>
<name>A0A1P8W9C8_9PLAN</name>
<proteinExistence type="predicted"/>
<feature type="domain" description="Urease accessory protein UreH-like transmembrane" evidence="2">
    <location>
        <begin position="11"/>
        <end position="216"/>
    </location>
</feature>
<evidence type="ECO:0000313" key="4">
    <source>
        <dbReference type="Proteomes" id="UP000187735"/>
    </source>
</evidence>
<dbReference type="Pfam" id="PF13386">
    <property type="entry name" value="DsbD_2"/>
    <property type="match status" value="1"/>
</dbReference>
<feature type="transmembrane region" description="Helical" evidence="1">
    <location>
        <begin position="48"/>
        <end position="69"/>
    </location>
</feature>
<reference evidence="3 4" key="1">
    <citation type="journal article" date="2016" name="Front. Microbiol.">
        <title>Fuerstia marisgermanicae gen. nov., sp. nov., an Unusual Member of the Phylum Planctomycetes from the German Wadden Sea.</title>
        <authorList>
            <person name="Kohn T."/>
            <person name="Heuer A."/>
            <person name="Jogler M."/>
            <person name="Vollmers J."/>
            <person name="Boedeker C."/>
            <person name="Bunk B."/>
            <person name="Rast P."/>
            <person name="Borchert D."/>
            <person name="Glockner I."/>
            <person name="Freese H.M."/>
            <person name="Klenk H.P."/>
            <person name="Overmann J."/>
            <person name="Kaster A.K."/>
            <person name="Rohde M."/>
            <person name="Wiegand S."/>
            <person name="Jogler C."/>
        </authorList>
    </citation>
    <scope>NUCLEOTIDE SEQUENCE [LARGE SCALE GENOMIC DNA]</scope>
    <source>
        <strain evidence="3 4">NH11</strain>
    </source>
</reference>
<dbReference type="STRING" id="1891926.Fuma_00249"/>
<sequence length="248" mass="25498">MDSLSYELPLVFFSGVLGSAHCIGMCGAISATMNLGTTGVQSALNRQMLWSIGRTFTYAFLGMAAGFAGGRLSESEFLTSQSSVVSIQAGFAIMAGLLLVFQGMLAAGWFRSKKIQGSSGCLTASVFGKFLRGGSRTGVFVAGILTGFLPCGLVYSFLALAAASASVWKGPLLMLAFGLGTVPVMLVTGAGLTMASLKLRQRLMKVAALCVIVTGMLTVGRGIAFAANASAENPEEACPICAEAEGNS</sequence>
<feature type="transmembrane region" description="Helical" evidence="1">
    <location>
        <begin position="89"/>
        <end position="110"/>
    </location>
</feature>
<gene>
    <name evidence="3" type="ORF">Fuma_00249</name>
</gene>
<organism evidence="3 4">
    <name type="scientific">Fuerstiella marisgermanici</name>
    <dbReference type="NCBI Taxonomy" id="1891926"/>
    <lineage>
        <taxon>Bacteria</taxon>
        <taxon>Pseudomonadati</taxon>
        <taxon>Planctomycetota</taxon>
        <taxon>Planctomycetia</taxon>
        <taxon>Planctomycetales</taxon>
        <taxon>Planctomycetaceae</taxon>
        <taxon>Fuerstiella</taxon>
    </lineage>
</organism>
<feature type="transmembrane region" description="Helical" evidence="1">
    <location>
        <begin position="206"/>
        <end position="227"/>
    </location>
</feature>
<feature type="transmembrane region" description="Helical" evidence="1">
    <location>
        <begin position="172"/>
        <end position="194"/>
    </location>
</feature>
<evidence type="ECO:0000259" key="2">
    <source>
        <dbReference type="Pfam" id="PF13386"/>
    </source>
</evidence>
<keyword evidence="4" id="KW-1185">Reference proteome</keyword>
<dbReference type="AlphaFoldDB" id="A0A1P8W9C8"/>
<keyword evidence="1" id="KW-1133">Transmembrane helix</keyword>
<keyword evidence="1" id="KW-0472">Membrane</keyword>
<evidence type="ECO:0000256" key="1">
    <source>
        <dbReference type="SAM" id="Phobius"/>
    </source>
</evidence>
<dbReference type="RefSeq" id="WP_077022527.1">
    <property type="nucleotide sequence ID" value="NZ_CP017641.1"/>
</dbReference>
<dbReference type="KEGG" id="fmr:Fuma_00249"/>
<accession>A0A1P8W9C8</accession>